<evidence type="ECO:0000313" key="2">
    <source>
        <dbReference type="EMBL" id="EJK71475.1"/>
    </source>
</evidence>
<dbReference type="Gene3D" id="3.90.550.10">
    <property type="entry name" value="Spore Coat Polysaccharide Biosynthesis Protein SpsA, Chain A"/>
    <property type="match status" value="1"/>
</dbReference>
<evidence type="ECO:0000313" key="3">
    <source>
        <dbReference type="Proteomes" id="UP000266841"/>
    </source>
</evidence>
<proteinExistence type="predicted"/>
<dbReference type="OrthoDB" id="2014201at2759"/>
<feature type="region of interest" description="Disordered" evidence="1">
    <location>
        <begin position="1"/>
        <end position="53"/>
    </location>
</feature>
<feature type="non-terminal residue" evidence="2">
    <location>
        <position position="280"/>
    </location>
</feature>
<gene>
    <name evidence="2" type="ORF">THAOC_07077</name>
</gene>
<dbReference type="InterPro" id="IPR029044">
    <property type="entry name" value="Nucleotide-diphossugar_trans"/>
</dbReference>
<dbReference type="OMA" id="NIDRASC"/>
<accession>K0T156</accession>
<organism evidence="2 3">
    <name type="scientific">Thalassiosira oceanica</name>
    <name type="common">Marine diatom</name>
    <dbReference type="NCBI Taxonomy" id="159749"/>
    <lineage>
        <taxon>Eukaryota</taxon>
        <taxon>Sar</taxon>
        <taxon>Stramenopiles</taxon>
        <taxon>Ochrophyta</taxon>
        <taxon>Bacillariophyta</taxon>
        <taxon>Coscinodiscophyceae</taxon>
        <taxon>Thalassiosirophycidae</taxon>
        <taxon>Thalassiosirales</taxon>
        <taxon>Thalassiosiraceae</taxon>
        <taxon>Thalassiosira</taxon>
    </lineage>
</organism>
<evidence type="ECO:0008006" key="4">
    <source>
        <dbReference type="Google" id="ProtNLM"/>
    </source>
</evidence>
<dbReference type="AlphaFoldDB" id="K0T156"/>
<reference evidence="2 3" key="1">
    <citation type="journal article" date="2012" name="Genome Biol.">
        <title>Genome and low-iron response of an oceanic diatom adapted to chronic iron limitation.</title>
        <authorList>
            <person name="Lommer M."/>
            <person name="Specht M."/>
            <person name="Roy A.S."/>
            <person name="Kraemer L."/>
            <person name="Andreson R."/>
            <person name="Gutowska M.A."/>
            <person name="Wolf J."/>
            <person name="Bergner S.V."/>
            <person name="Schilhabel M.B."/>
            <person name="Klostermeier U.C."/>
            <person name="Beiko R.G."/>
            <person name="Rosenstiel P."/>
            <person name="Hippler M."/>
            <person name="Laroche J."/>
        </authorList>
    </citation>
    <scope>NUCLEOTIDE SEQUENCE [LARGE SCALE GENOMIC DNA]</scope>
    <source>
        <strain evidence="2 3">CCMP1005</strain>
    </source>
</reference>
<protein>
    <recommendedName>
        <fullName evidence="4">Nucleotide-diphospho-sugar transferase domain-containing protein</fullName>
    </recommendedName>
</protein>
<dbReference type="Proteomes" id="UP000266841">
    <property type="component" value="Unassembled WGS sequence"/>
</dbReference>
<keyword evidence="3" id="KW-1185">Reference proteome</keyword>
<name>K0T156_THAOC</name>
<dbReference type="SUPFAM" id="SSF53448">
    <property type="entry name" value="Nucleotide-diphospho-sugar transferases"/>
    <property type="match status" value="1"/>
</dbReference>
<feature type="compositionally biased region" description="Basic and acidic residues" evidence="1">
    <location>
        <begin position="1"/>
        <end position="13"/>
    </location>
</feature>
<dbReference type="eggNOG" id="ENOG502S0N3">
    <property type="taxonomic scope" value="Eukaryota"/>
</dbReference>
<comment type="caution">
    <text evidence="2">The sequence shown here is derived from an EMBL/GenBank/DDBJ whole genome shotgun (WGS) entry which is preliminary data.</text>
</comment>
<sequence>MHGVDHNGGHDLMRMGPADPPSGGTRGVAPTAEGGERTAPGEQTADAGASDRDERPVVAYAVTITGCGESKHYSKADASNLITQGAVVLRHSIKLAHESSRYGFEMYAFVHPSARECSASLNKVGYKSLIRNTPFEGDDIKGKFLREHVDGASCCGRKEYIKLYAYTLSSHPVAVVLDLDSLVLRPLDGLFDAILAGDGVDRAEVARTVPVHDRGAFVGDKARIDAFFTKDYNMINQGHEKYAGVQGGFLVLRPSEAAFEEYVDIVLEGDYREGRGWGGK</sequence>
<dbReference type="EMBL" id="AGNL01007179">
    <property type="protein sequence ID" value="EJK71475.1"/>
    <property type="molecule type" value="Genomic_DNA"/>
</dbReference>
<evidence type="ECO:0000256" key="1">
    <source>
        <dbReference type="SAM" id="MobiDB-lite"/>
    </source>
</evidence>